<dbReference type="InterPro" id="IPR036380">
    <property type="entry name" value="Isochorismatase-like_sf"/>
</dbReference>
<dbReference type="CTD" id="42348"/>
<name>A0A6P6YM63_DERPT</name>
<comment type="pathway">
    <text evidence="5">Cofactor biosynthesis; nicotinate biosynthesis; nicotinate from nicotinamide: step 1/1.</text>
</comment>
<dbReference type="InParanoid" id="A0A6P6YM63"/>
<dbReference type="Proteomes" id="UP000515146">
    <property type="component" value="Unplaced"/>
</dbReference>
<evidence type="ECO:0000313" key="9">
    <source>
        <dbReference type="Proteomes" id="UP000515146"/>
    </source>
</evidence>
<dbReference type="KEGG" id="dpte:113799788"/>
<keyword evidence="4" id="KW-0378">Hydrolase</keyword>
<dbReference type="PANTHER" id="PTHR11080">
    <property type="entry name" value="PYRAZINAMIDASE/NICOTINAMIDASE"/>
    <property type="match status" value="1"/>
</dbReference>
<dbReference type="FunCoup" id="A0A6P6YM63">
    <property type="interactions" value="11"/>
</dbReference>
<dbReference type="SUPFAM" id="SSF52499">
    <property type="entry name" value="Isochorismatase-like hydrolases"/>
    <property type="match status" value="1"/>
</dbReference>
<gene>
    <name evidence="10" type="primary">LOC113799788</name>
</gene>
<keyword evidence="2" id="KW-0662">Pyridine nucleotide biosynthesis</keyword>
<proteinExistence type="inferred from homology"/>
<evidence type="ECO:0000256" key="6">
    <source>
        <dbReference type="ARBA" id="ARBA00039017"/>
    </source>
</evidence>
<evidence type="ECO:0000259" key="8">
    <source>
        <dbReference type="Pfam" id="PF00857"/>
    </source>
</evidence>
<dbReference type="GO" id="GO:0008936">
    <property type="term" value="F:nicotinamidase activity"/>
    <property type="evidence" value="ECO:0007669"/>
    <property type="project" value="UniProtKB-EC"/>
</dbReference>
<keyword evidence="9" id="KW-1185">Reference proteome</keyword>
<evidence type="ECO:0000256" key="5">
    <source>
        <dbReference type="ARBA" id="ARBA00037900"/>
    </source>
</evidence>
<evidence type="ECO:0000256" key="3">
    <source>
        <dbReference type="ARBA" id="ARBA00022723"/>
    </source>
</evidence>
<dbReference type="GO" id="GO:0019363">
    <property type="term" value="P:pyridine nucleotide biosynthetic process"/>
    <property type="evidence" value="ECO:0007669"/>
    <property type="project" value="UniProtKB-KW"/>
</dbReference>
<comment type="similarity">
    <text evidence="1">Belongs to the isochorismatase family.</text>
</comment>
<evidence type="ECO:0000256" key="2">
    <source>
        <dbReference type="ARBA" id="ARBA00022642"/>
    </source>
</evidence>
<dbReference type="GO" id="GO:0046872">
    <property type="term" value="F:metal ion binding"/>
    <property type="evidence" value="ECO:0007669"/>
    <property type="project" value="UniProtKB-KW"/>
</dbReference>
<dbReference type="OrthoDB" id="167809at2759"/>
<evidence type="ECO:0000256" key="4">
    <source>
        <dbReference type="ARBA" id="ARBA00022801"/>
    </source>
</evidence>
<accession>A0A6P6YM63</accession>
<dbReference type="PANTHER" id="PTHR11080:SF2">
    <property type="entry name" value="LD05707P"/>
    <property type="match status" value="1"/>
</dbReference>
<dbReference type="Gene3D" id="3.40.50.850">
    <property type="entry name" value="Isochorismatase-like"/>
    <property type="match status" value="1"/>
</dbReference>
<dbReference type="InterPro" id="IPR052347">
    <property type="entry name" value="Isochorismatase_Nicotinamidase"/>
</dbReference>
<feature type="domain" description="Isochorismatase-like" evidence="8">
    <location>
        <begin position="57"/>
        <end position="221"/>
    </location>
</feature>
<sequence>MEKSNDQSQNGNDNECYQPSEFKLSDYLEDIDSISPILDKPNITNGHQAKQTVRRWALIIVDVQNDFVEGSMALNHFFNGEDAAEVIPAINRLLKYVEFDLVVYSRDWHPIDHCSFHSSSVQPKTPITHKWPEHCIENTWGAQYVDGLITDPGKFNANVKKLSIQKGMKRDEECFSAFRGQIVESTQTLHEVIKNEKIDQIFVCGLATDYCVRETCHDAKNFCPRQETFVLVDASRGVKPFHPSKFQEIGVKMITTDRLIQSVLIHKVKSLKNDSSIINNNDN</sequence>
<organism evidence="9 10">
    <name type="scientific">Dermatophagoides pteronyssinus</name>
    <name type="common">European house dust mite</name>
    <dbReference type="NCBI Taxonomy" id="6956"/>
    <lineage>
        <taxon>Eukaryota</taxon>
        <taxon>Metazoa</taxon>
        <taxon>Ecdysozoa</taxon>
        <taxon>Arthropoda</taxon>
        <taxon>Chelicerata</taxon>
        <taxon>Arachnida</taxon>
        <taxon>Acari</taxon>
        <taxon>Acariformes</taxon>
        <taxon>Sarcoptiformes</taxon>
        <taxon>Astigmata</taxon>
        <taxon>Psoroptidia</taxon>
        <taxon>Analgoidea</taxon>
        <taxon>Pyroglyphidae</taxon>
        <taxon>Dermatophagoidinae</taxon>
        <taxon>Dermatophagoides</taxon>
    </lineage>
</organism>
<keyword evidence="3" id="KW-0479">Metal-binding</keyword>
<dbReference type="InterPro" id="IPR000868">
    <property type="entry name" value="Isochorismatase-like_dom"/>
</dbReference>
<protein>
    <recommendedName>
        <fullName evidence="6">nicotinamidase</fullName>
        <ecNumber evidence="6">3.5.1.19</ecNumber>
    </recommendedName>
    <alternativeName>
        <fullName evidence="7">Nicotinamide deamidase</fullName>
    </alternativeName>
</protein>
<dbReference type="EC" id="3.5.1.19" evidence="6"/>
<dbReference type="RefSeq" id="XP_027206285.1">
    <property type="nucleotide sequence ID" value="XM_027350484.1"/>
</dbReference>
<dbReference type="AlphaFoldDB" id="A0A6P6YM63"/>
<evidence type="ECO:0000256" key="7">
    <source>
        <dbReference type="ARBA" id="ARBA00043224"/>
    </source>
</evidence>
<evidence type="ECO:0000256" key="1">
    <source>
        <dbReference type="ARBA" id="ARBA00006336"/>
    </source>
</evidence>
<evidence type="ECO:0000313" key="10">
    <source>
        <dbReference type="RefSeq" id="XP_027206285.1"/>
    </source>
</evidence>
<reference evidence="10" key="1">
    <citation type="submission" date="2025-08" db="UniProtKB">
        <authorList>
            <consortium name="RefSeq"/>
        </authorList>
    </citation>
    <scope>IDENTIFICATION</scope>
    <source>
        <strain evidence="10">Airmid</strain>
    </source>
</reference>
<dbReference type="Pfam" id="PF00857">
    <property type="entry name" value="Isochorismatase"/>
    <property type="match status" value="1"/>
</dbReference>